<keyword evidence="1" id="KW-0812">Transmembrane</keyword>
<feature type="transmembrane region" description="Helical" evidence="1">
    <location>
        <begin position="27"/>
        <end position="43"/>
    </location>
</feature>
<accession>A0A7G6XA60</accession>
<dbReference type="AlphaFoldDB" id="A0A7G6XA60"/>
<feature type="transmembrane region" description="Helical" evidence="1">
    <location>
        <begin position="55"/>
        <end position="75"/>
    </location>
</feature>
<name>A0A7G6XA60_9ACTN</name>
<dbReference type="EMBL" id="CP043661">
    <property type="protein sequence ID" value="QNE23125.1"/>
    <property type="molecule type" value="Genomic_DNA"/>
</dbReference>
<evidence type="ECO:0000313" key="3">
    <source>
        <dbReference type="Proteomes" id="UP000515563"/>
    </source>
</evidence>
<feature type="transmembrane region" description="Helical" evidence="1">
    <location>
        <begin position="87"/>
        <end position="107"/>
    </location>
</feature>
<evidence type="ECO:0000256" key="1">
    <source>
        <dbReference type="SAM" id="Phobius"/>
    </source>
</evidence>
<organism evidence="2 3">
    <name type="scientific">Kribbella qitaiheensis</name>
    <dbReference type="NCBI Taxonomy" id="1544730"/>
    <lineage>
        <taxon>Bacteria</taxon>
        <taxon>Bacillati</taxon>
        <taxon>Actinomycetota</taxon>
        <taxon>Actinomycetes</taxon>
        <taxon>Propionibacteriales</taxon>
        <taxon>Kribbellaceae</taxon>
        <taxon>Kribbella</taxon>
    </lineage>
</organism>
<keyword evidence="3" id="KW-1185">Reference proteome</keyword>
<keyword evidence="1" id="KW-0472">Membrane</keyword>
<gene>
    <name evidence="2" type="ORF">F1D05_24430</name>
</gene>
<sequence>MIVLVLAIGYPLLVLWQLNGRKLRDRLDVVVVFAVGFLFLLFARTTVDWQAVPPWLWLIGLLLLATSVVRAGWAWPDLQWTNSRRGGRRATSAAIQLVIATALIVVLL</sequence>
<evidence type="ECO:0000313" key="2">
    <source>
        <dbReference type="EMBL" id="QNE23125.1"/>
    </source>
</evidence>
<keyword evidence="1" id="KW-1133">Transmembrane helix</keyword>
<protein>
    <submittedName>
        <fullName evidence="2">Uncharacterized protein</fullName>
    </submittedName>
</protein>
<dbReference type="KEGG" id="kqi:F1D05_24430"/>
<proteinExistence type="predicted"/>
<dbReference type="Proteomes" id="UP000515563">
    <property type="component" value="Chromosome"/>
</dbReference>
<reference evidence="2 3" key="2">
    <citation type="journal article" date="2020" name="Microbiol. Resour. Announc.">
        <title>Antarctic desert soil bacteria exhibit high novel natural product potential, evaluated through long-read genome sequencing and comparative genomics.</title>
        <authorList>
            <person name="Benaud N."/>
            <person name="Edwards R.J."/>
            <person name="Amos T.G."/>
            <person name="D'Agostino P.M."/>
            <person name="Gutierrez-Chavez C."/>
            <person name="Montgomery K."/>
            <person name="Nicetic I."/>
            <person name="Ferrari B.C."/>
        </authorList>
    </citation>
    <scope>NUCLEOTIDE SEQUENCE [LARGE SCALE GENOMIC DNA]</scope>
    <source>
        <strain evidence="2 3">SPB151</strain>
    </source>
</reference>
<reference evidence="3" key="1">
    <citation type="submission" date="2019-09" db="EMBL/GenBank/DDBJ databases">
        <title>Antimicrobial potential of Antarctic Bacteria.</title>
        <authorList>
            <person name="Benaud N."/>
            <person name="Edwards R.J."/>
            <person name="Ferrari B.C."/>
        </authorList>
    </citation>
    <scope>NUCLEOTIDE SEQUENCE [LARGE SCALE GENOMIC DNA]</scope>
    <source>
        <strain evidence="3">SPB151</strain>
    </source>
</reference>